<gene>
    <name evidence="2" type="ORF">GOP47_0021758</name>
</gene>
<comment type="caution">
    <text evidence="2">The sequence shown here is derived from an EMBL/GenBank/DDBJ whole genome shotgun (WGS) entry which is preliminary data.</text>
</comment>
<reference evidence="2" key="1">
    <citation type="submission" date="2021-01" db="EMBL/GenBank/DDBJ databases">
        <title>Adiantum capillus-veneris genome.</title>
        <authorList>
            <person name="Fang Y."/>
            <person name="Liao Q."/>
        </authorList>
    </citation>
    <scope>NUCLEOTIDE SEQUENCE</scope>
    <source>
        <strain evidence="2">H3</strain>
        <tissue evidence="2">Leaf</tissue>
    </source>
</reference>
<evidence type="ECO:0000256" key="1">
    <source>
        <dbReference type="SAM" id="MobiDB-lite"/>
    </source>
</evidence>
<evidence type="ECO:0000313" key="3">
    <source>
        <dbReference type="Proteomes" id="UP000886520"/>
    </source>
</evidence>
<sequence>MHASGYGFDARSDPFTRTERVVGSGSHRVLCADHNDGRGSMAVCKGKQDSGGEHHAQEQGENPKQGRAEGREDGECIKGEEGRFYRIFPQYQAFCRKLKDLLPLNPHWCSRRKRIARYGPGSHVLALCWYVERQQLKQGAFLEECGVMNLAQAMTMQKLPAEDMLQTKNQNVQASNLLPSQANKQIMCSFIILVPNLMAHVGECCKKLSDHNGLMQIRIATKMQGYSRQFTLPTFLRVARPKPLCLYINPDEESYSETVSTLEICTEAGFHRAWCHSLKQGKRQSQRSQESGILKQAEVVIEELLLMVKLVILRVQRRCGLALSAAPPYSSEFVFACLTNIISGITSFWLPLKVLFGFVYLL</sequence>
<proteinExistence type="predicted"/>
<name>A0A9D4UA64_ADICA</name>
<accession>A0A9D4UA64</accession>
<dbReference type="Proteomes" id="UP000886520">
    <property type="component" value="Chromosome 21"/>
</dbReference>
<feature type="compositionally biased region" description="Basic and acidic residues" evidence="1">
    <location>
        <begin position="46"/>
        <end position="58"/>
    </location>
</feature>
<evidence type="ECO:0000313" key="2">
    <source>
        <dbReference type="EMBL" id="KAI5063211.1"/>
    </source>
</evidence>
<organism evidence="2 3">
    <name type="scientific">Adiantum capillus-veneris</name>
    <name type="common">Maidenhair fern</name>
    <dbReference type="NCBI Taxonomy" id="13818"/>
    <lineage>
        <taxon>Eukaryota</taxon>
        <taxon>Viridiplantae</taxon>
        <taxon>Streptophyta</taxon>
        <taxon>Embryophyta</taxon>
        <taxon>Tracheophyta</taxon>
        <taxon>Polypodiopsida</taxon>
        <taxon>Polypodiidae</taxon>
        <taxon>Polypodiales</taxon>
        <taxon>Pteridineae</taxon>
        <taxon>Pteridaceae</taxon>
        <taxon>Vittarioideae</taxon>
        <taxon>Adiantum</taxon>
    </lineage>
</organism>
<keyword evidence="3" id="KW-1185">Reference proteome</keyword>
<feature type="region of interest" description="Disordered" evidence="1">
    <location>
        <begin position="42"/>
        <end position="72"/>
    </location>
</feature>
<protein>
    <submittedName>
        <fullName evidence="2">Uncharacterized protein</fullName>
    </submittedName>
</protein>
<dbReference type="EMBL" id="JABFUD020000021">
    <property type="protein sequence ID" value="KAI5063211.1"/>
    <property type="molecule type" value="Genomic_DNA"/>
</dbReference>
<dbReference type="AlphaFoldDB" id="A0A9D4UA64"/>